<organism evidence="2 3">
    <name type="scientific">Emiliania huxleyi (strain CCMP1516)</name>
    <dbReference type="NCBI Taxonomy" id="280463"/>
    <lineage>
        <taxon>Eukaryota</taxon>
        <taxon>Haptista</taxon>
        <taxon>Haptophyta</taxon>
        <taxon>Prymnesiophyceae</taxon>
        <taxon>Isochrysidales</taxon>
        <taxon>Noelaerhabdaceae</taxon>
        <taxon>Emiliania</taxon>
    </lineage>
</organism>
<reference evidence="2" key="2">
    <citation type="submission" date="2024-10" db="UniProtKB">
        <authorList>
            <consortium name="EnsemblProtists"/>
        </authorList>
    </citation>
    <scope>IDENTIFICATION</scope>
</reference>
<proteinExistence type="predicted"/>
<accession>A0A0D3JLT4</accession>
<dbReference type="GeneID" id="17270016"/>
<name>A0A0D3JLT4_EMIH1</name>
<keyword evidence="3" id="KW-1185">Reference proteome</keyword>
<evidence type="ECO:0000256" key="1">
    <source>
        <dbReference type="SAM" id="MobiDB-lite"/>
    </source>
</evidence>
<sequence length="130" mass="13686">MQSAAGPPGGSNPKRATGRSHRSADGASPAALDRSPRKWPDRPTRTAWPLPPLSAAQFAPSSLSGSSWHPSDSSRRRRRLSTPSQPVAGSHGSLFLSTSLNFDTARLQRGTTIVLPCCSLTFPTAALGIL</sequence>
<reference evidence="3" key="1">
    <citation type="journal article" date="2013" name="Nature">
        <title>Pan genome of the phytoplankton Emiliania underpins its global distribution.</title>
        <authorList>
            <person name="Read B.A."/>
            <person name="Kegel J."/>
            <person name="Klute M.J."/>
            <person name="Kuo A."/>
            <person name="Lefebvre S.C."/>
            <person name="Maumus F."/>
            <person name="Mayer C."/>
            <person name="Miller J."/>
            <person name="Monier A."/>
            <person name="Salamov A."/>
            <person name="Young J."/>
            <person name="Aguilar M."/>
            <person name="Claverie J.M."/>
            <person name="Frickenhaus S."/>
            <person name="Gonzalez K."/>
            <person name="Herman E.K."/>
            <person name="Lin Y.C."/>
            <person name="Napier J."/>
            <person name="Ogata H."/>
            <person name="Sarno A.F."/>
            <person name="Shmutz J."/>
            <person name="Schroeder D."/>
            <person name="de Vargas C."/>
            <person name="Verret F."/>
            <person name="von Dassow P."/>
            <person name="Valentin K."/>
            <person name="Van de Peer Y."/>
            <person name="Wheeler G."/>
            <person name="Dacks J.B."/>
            <person name="Delwiche C.F."/>
            <person name="Dyhrman S.T."/>
            <person name="Glockner G."/>
            <person name="John U."/>
            <person name="Richards T."/>
            <person name="Worden A.Z."/>
            <person name="Zhang X."/>
            <person name="Grigoriev I.V."/>
            <person name="Allen A.E."/>
            <person name="Bidle K."/>
            <person name="Borodovsky M."/>
            <person name="Bowler C."/>
            <person name="Brownlee C."/>
            <person name="Cock J.M."/>
            <person name="Elias M."/>
            <person name="Gladyshev V.N."/>
            <person name="Groth M."/>
            <person name="Guda C."/>
            <person name="Hadaegh A."/>
            <person name="Iglesias-Rodriguez M.D."/>
            <person name="Jenkins J."/>
            <person name="Jones B.M."/>
            <person name="Lawson T."/>
            <person name="Leese F."/>
            <person name="Lindquist E."/>
            <person name="Lobanov A."/>
            <person name="Lomsadze A."/>
            <person name="Malik S.B."/>
            <person name="Marsh M.E."/>
            <person name="Mackinder L."/>
            <person name="Mock T."/>
            <person name="Mueller-Roeber B."/>
            <person name="Pagarete A."/>
            <person name="Parker M."/>
            <person name="Probert I."/>
            <person name="Quesneville H."/>
            <person name="Raines C."/>
            <person name="Rensing S.A."/>
            <person name="Riano-Pachon D.M."/>
            <person name="Richier S."/>
            <person name="Rokitta S."/>
            <person name="Shiraiwa Y."/>
            <person name="Soanes D.M."/>
            <person name="van der Giezen M."/>
            <person name="Wahlund T.M."/>
            <person name="Williams B."/>
            <person name="Wilson W."/>
            <person name="Wolfe G."/>
            <person name="Wurch L.L."/>
        </authorList>
    </citation>
    <scope>NUCLEOTIDE SEQUENCE</scope>
</reference>
<dbReference type="KEGG" id="ehx:EMIHUDRAFT_254762"/>
<evidence type="ECO:0000313" key="2">
    <source>
        <dbReference type="EnsemblProtists" id="EOD24469"/>
    </source>
</evidence>
<dbReference type="PaxDb" id="2903-EOD24469"/>
<feature type="compositionally biased region" description="Low complexity" evidence="1">
    <location>
        <begin position="60"/>
        <end position="71"/>
    </location>
</feature>
<dbReference type="EnsemblProtists" id="EOD24469">
    <property type="protein sequence ID" value="EOD24469"/>
    <property type="gene ID" value="EMIHUDRAFT_254762"/>
</dbReference>
<dbReference type="Proteomes" id="UP000013827">
    <property type="component" value="Unassembled WGS sequence"/>
</dbReference>
<evidence type="ECO:0000313" key="3">
    <source>
        <dbReference type="Proteomes" id="UP000013827"/>
    </source>
</evidence>
<feature type="compositionally biased region" description="Basic and acidic residues" evidence="1">
    <location>
        <begin position="34"/>
        <end position="44"/>
    </location>
</feature>
<dbReference type="HOGENOM" id="CLU_129577_0_0_1"/>
<feature type="region of interest" description="Disordered" evidence="1">
    <location>
        <begin position="1"/>
        <end position="94"/>
    </location>
</feature>
<dbReference type="AlphaFoldDB" id="A0A0D3JLT4"/>
<protein>
    <submittedName>
        <fullName evidence="2">Uncharacterized protein</fullName>
    </submittedName>
</protein>
<dbReference type="RefSeq" id="XP_005776898.1">
    <property type="nucleotide sequence ID" value="XM_005776841.1"/>
</dbReference>